<keyword evidence="3" id="KW-1185">Reference proteome</keyword>
<proteinExistence type="predicted"/>
<evidence type="ECO:0000313" key="3">
    <source>
        <dbReference type="Proteomes" id="UP000326289"/>
    </source>
</evidence>
<dbReference type="EMBL" id="ML732979">
    <property type="protein sequence ID" value="KAB8266419.1"/>
    <property type="molecule type" value="Genomic_DNA"/>
</dbReference>
<reference evidence="2 3" key="1">
    <citation type="submission" date="2019-04" db="EMBL/GenBank/DDBJ databases">
        <title>Fungal friends and foes A comparative genomics study of 23 Aspergillus species from section Flavi.</title>
        <authorList>
            <consortium name="DOE Joint Genome Institute"/>
            <person name="Kjaerbolling I."/>
            <person name="Vesth T.C."/>
            <person name="Frisvad J.C."/>
            <person name="Nybo J.L."/>
            <person name="Theobald S."/>
            <person name="Kildgaard S."/>
            <person name="Petersen T.I."/>
            <person name="Kuo A."/>
            <person name="Sato A."/>
            <person name="Lyhne E.K."/>
            <person name="Kogle M.E."/>
            <person name="Wiebenga A."/>
            <person name="Kun R.S."/>
            <person name="Lubbers R.J."/>
            <person name="Makela M.R."/>
            <person name="Barry K."/>
            <person name="Chovatia M."/>
            <person name="Clum A."/>
            <person name="Daum C."/>
            <person name="Haridas S."/>
            <person name="He G."/>
            <person name="LaButti K."/>
            <person name="Lipzen A."/>
            <person name="Mondo S."/>
            <person name="Pangilinan J."/>
            <person name="Riley R."/>
            <person name="Salamov A."/>
            <person name="Simmons B.A."/>
            <person name="Magnuson J.K."/>
            <person name="Henrissat B."/>
            <person name="Mortensen U.H."/>
            <person name="Larsen T.O."/>
            <person name="De vries R.P."/>
            <person name="Grigoriev I.V."/>
            <person name="Machida M."/>
            <person name="Baker S.E."/>
            <person name="Andersen M.R."/>
        </authorList>
    </citation>
    <scope>NUCLEOTIDE SEQUENCE [LARGE SCALE GENOMIC DNA]</scope>
    <source>
        <strain evidence="2 3">CBS 117635</strain>
    </source>
</reference>
<organism evidence="2 3">
    <name type="scientific">Aspergillus minisclerotigenes</name>
    <dbReference type="NCBI Taxonomy" id="656917"/>
    <lineage>
        <taxon>Eukaryota</taxon>
        <taxon>Fungi</taxon>
        <taxon>Dikarya</taxon>
        <taxon>Ascomycota</taxon>
        <taxon>Pezizomycotina</taxon>
        <taxon>Eurotiomycetes</taxon>
        <taxon>Eurotiomycetidae</taxon>
        <taxon>Eurotiales</taxon>
        <taxon>Aspergillaceae</taxon>
        <taxon>Aspergillus</taxon>
        <taxon>Aspergillus subgen. Circumdati</taxon>
    </lineage>
</organism>
<keyword evidence="1" id="KW-0812">Transmembrane</keyword>
<keyword evidence="1" id="KW-1133">Transmembrane helix</keyword>
<accession>A0A5N6IKM4</accession>
<gene>
    <name evidence="2" type="ORF">BDV30DRAFT_221955</name>
</gene>
<evidence type="ECO:0000256" key="1">
    <source>
        <dbReference type="SAM" id="Phobius"/>
    </source>
</evidence>
<protein>
    <submittedName>
        <fullName evidence="2">Uncharacterized protein</fullName>
    </submittedName>
</protein>
<name>A0A5N6IKM4_9EURO</name>
<dbReference type="Proteomes" id="UP000326289">
    <property type="component" value="Unassembled WGS sequence"/>
</dbReference>
<feature type="transmembrane region" description="Helical" evidence="1">
    <location>
        <begin position="12"/>
        <end position="35"/>
    </location>
</feature>
<keyword evidence="1" id="KW-0472">Membrane</keyword>
<sequence length="120" mass="13401">MARRLTTNQEIAGSTPASVIFLVCLFFAWVDYLLYPSRSPQICSELVQVLQRRCPATSLYFVDSPCSIIESGQSRREPSLASHCTVDHSNLVTILDANHLRLRIHECRSSGHQSDSVGHT</sequence>
<dbReference type="AlphaFoldDB" id="A0A5N6IKM4"/>
<evidence type="ECO:0000313" key="2">
    <source>
        <dbReference type="EMBL" id="KAB8266419.1"/>
    </source>
</evidence>